<keyword evidence="6 8" id="KW-1133">Transmembrane helix</keyword>
<feature type="transmembrane region" description="Helical" evidence="8">
    <location>
        <begin position="226"/>
        <end position="245"/>
    </location>
</feature>
<feature type="transmembrane region" description="Helical" evidence="8">
    <location>
        <begin position="400"/>
        <end position="417"/>
    </location>
</feature>
<dbReference type="PROSITE" id="PS50850">
    <property type="entry name" value="MFS"/>
    <property type="match status" value="1"/>
</dbReference>
<dbReference type="Gene3D" id="1.20.1250.20">
    <property type="entry name" value="MFS general substrate transporter like domains"/>
    <property type="match status" value="1"/>
</dbReference>
<evidence type="ECO:0000256" key="5">
    <source>
        <dbReference type="ARBA" id="ARBA00022692"/>
    </source>
</evidence>
<dbReference type="CDD" id="cd17503">
    <property type="entry name" value="MFS_LmrB_MDR_like"/>
    <property type="match status" value="1"/>
</dbReference>
<feature type="transmembrane region" description="Helical" evidence="8">
    <location>
        <begin position="12"/>
        <end position="36"/>
    </location>
</feature>
<feature type="transmembrane region" description="Helical" evidence="8">
    <location>
        <begin position="359"/>
        <end position="380"/>
    </location>
</feature>
<protein>
    <submittedName>
        <fullName evidence="10">Unannotated protein</fullName>
    </submittedName>
</protein>
<dbReference type="InterPro" id="IPR020846">
    <property type="entry name" value="MFS_dom"/>
</dbReference>
<evidence type="ECO:0000259" key="9">
    <source>
        <dbReference type="PROSITE" id="PS50850"/>
    </source>
</evidence>
<feature type="transmembrane region" description="Helical" evidence="8">
    <location>
        <begin position="296"/>
        <end position="317"/>
    </location>
</feature>
<feature type="transmembrane region" description="Helical" evidence="8">
    <location>
        <begin position="193"/>
        <end position="214"/>
    </location>
</feature>
<feature type="transmembrane region" description="Helical" evidence="8">
    <location>
        <begin position="437"/>
        <end position="456"/>
    </location>
</feature>
<feature type="transmembrane region" description="Helical" evidence="8">
    <location>
        <begin position="76"/>
        <end position="95"/>
    </location>
</feature>
<evidence type="ECO:0000256" key="2">
    <source>
        <dbReference type="ARBA" id="ARBA00008537"/>
    </source>
</evidence>
<feature type="transmembrane region" description="Helical" evidence="8">
    <location>
        <begin position="101"/>
        <end position="123"/>
    </location>
</feature>
<evidence type="ECO:0000256" key="4">
    <source>
        <dbReference type="ARBA" id="ARBA00022475"/>
    </source>
</evidence>
<feature type="domain" description="Major facilitator superfamily (MFS) profile" evidence="9">
    <location>
        <begin position="12"/>
        <end position="461"/>
    </location>
</feature>
<accession>A0A6J6F6C1</accession>
<proteinExistence type="inferred from homology"/>
<dbReference type="NCBIfam" id="TIGR00711">
    <property type="entry name" value="efflux_EmrB"/>
    <property type="match status" value="1"/>
</dbReference>
<evidence type="ECO:0000256" key="3">
    <source>
        <dbReference type="ARBA" id="ARBA00022448"/>
    </source>
</evidence>
<organism evidence="10">
    <name type="scientific">freshwater metagenome</name>
    <dbReference type="NCBI Taxonomy" id="449393"/>
    <lineage>
        <taxon>unclassified sequences</taxon>
        <taxon>metagenomes</taxon>
        <taxon>ecological metagenomes</taxon>
    </lineage>
</organism>
<dbReference type="Pfam" id="PF07690">
    <property type="entry name" value="MFS_1"/>
    <property type="match status" value="1"/>
</dbReference>
<dbReference type="GO" id="GO:0005886">
    <property type="term" value="C:plasma membrane"/>
    <property type="evidence" value="ECO:0007669"/>
    <property type="project" value="UniProtKB-SubCell"/>
</dbReference>
<comment type="similarity">
    <text evidence="2">Belongs to the major facilitator superfamily. EmrB family.</text>
</comment>
<keyword evidence="4" id="KW-1003">Cell membrane</keyword>
<dbReference type="PANTHER" id="PTHR42718">
    <property type="entry name" value="MAJOR FACILITATOR SUPERFAMILY MULTIDRUG TRANSPORTER MFSC"/>
    <property type="match status" value="1"/>
</dbReference>
<feature type="transmembrane region" description="Helical" evidence="8">
    <location>
        <begin position="266"/>
        <end position="290"/>
    </location>
</feature>
<evidence type="ECO:0000256" key="8">
    <source>
        <dbReference type="SAM" id="Phobius"/>
    </source>
</evidence>
<gene>
    <name evidence="10" type="ORF">UFOPK1493_03298</name>
</gene>
<feature type="transmembrane region" description="Helical" evidence="8">
    <location>
        <begin position="48"/>
        <end position="67"/>
    </location>
</feature>
<dbReference type="SUPFAM" id="SSF103473">
    <property type="entry name" value="MFS general substrate transporter"/>
    <property type="match status" value="1"/>
</dbReference>
<keyword evidence="7 8" id="KW-0472">Membrane</keyword>
<evidence type="ECO:0000256" key="7">
    <source>
        <dbReference type="ARBA" id="ARBA00023136"/>
    </source>
</evidence>
<feature type="transmembrane region" description="Helical" evidence="8">
    <location>
        <begin position="329"/>
        <end position="347"/>
    </location>
</feature>
<comment type="subcellular location">
    <subcellularLocation>
        <location evidence="1">Cell membrane</location>
        <topology evidence="1">Multi-pass membrane protein</topology>
    </subcellularLocation>
</comment>
<evidence type="ECO:0000256" key="1">
    <source>
        <dbReference type="ARBA" id="ARBA00004651"/>
    </source>
</evidence>
<feature type="transmembrane region" description="Helical" evidence="8">
    <location>
        <begin position="162"/>
        <end position="181"/>
    </location>
</feature>
<dbReference type="GO" id="GO:0022857">
    <property type="term" value="F:transmembrane transporter activity"/>
    <property type="evidence" value="ECO:0007669"/>
    <property type="project" value="InterPro"/>
</dbReference>
<dbReference type="InterPro" id="IPR036259">
    <property type="entry name" value="MFS_trans_sf"/>
</dbReference>
<name>A0A6J6F6C1_9ZZZZ</name>
<dbReference type="EMBL" id="CAEZSR010000175">
    <property type="protein sequence ID" value="CAB4584280.1"/>
    <property type="molecule type" value="Genomic_DNA"/>
</dbReference>
<dbReference type="PANTHER" id="PTHR42718:SF9">
    <property type="entry name" value="MAJOR FACILITATOR SUPERFAMILY MULTIDRUG TRANSPORTER MFSC"/>
    <property type="match status" value="1"/>
</dbReference>
<dbReference type="InterPro" id="IPR011701">
    <property type="entry name" value="MFS"/>
</dbReference>
<dbReference type="Gene3D" id="1.20.1720.10">
    <property type="entry name" value="Multidrug resistance protein D"/>
    <property type="match status" value="1"/>
</dbReference>
<sequence>MFGRRMPYKYVVAIVYVTALFLDILDVTIVNVAIPALGVEFATENAEWIVLGYTLSLAVWIPVSGWLGDRFGTKRVFMFAFASFVAGSLLCAVAQSIGQLIAFRVVQGIGGGMLTPVGVTMLFRAFPPVERAKASTYIMIPTLLAPALGPILGGLLVTHANWRWIFLINVPIGLVGLWFGWRHLREDRSGHAGRFDLPGFVLSGLALALVVYALSEGPRKGWDTTVVLVALVVGVLAAIAMVWVETHVPQPMLALRLLGNRIFRQCNVVSLLSTMSFLGVLFVMPLYLQLFRGQDAFHSGLTTFPQAFGVLISSQFAGRLYARVGPRRLMTFGLLTAGLVISMFIGLDEDTNLWLIRGMMFLRGLCMGFAFVPMQAASYATIAPADNGRASAIFSTQRQVGVSIGVAILASILASYMSLSRPPAPDEMADALTGYRIAFGVAVAFTFMAALAAWFIRDSDAAATMAARRSQQTDTVAAGERS</sequence>
<reference evidence="10" key="1">
    <citation type="submission" date="2020-05" db="EMBL/GenBank/DDBJ databases">
        <authorList>
            <person name="Chiriac C."/>
            <person name="Salcher M."/>
            <person name="Ghai R."/>
            <person name="Kavagutti S V."/>
        </authorList>
    </citation>
    <scope>NUCLEOTIDE SEQUENCE</scope>
</reference>
<dbReference type="InterPro" id="IPR004638">
    <property type="entry name" value="EmrB-like"/>
</dbReference>
<keyword evidence="5 8" id="KW-0812">Transmembrane</keyword>
<keyword evidence="3" id="KW-0813">Transport</keyword>
<evidence type="ECO:0000256" key="6">
    <source>
        <dbReference type="ARBA" id="ARBA00022989"/>
    </source>
</evidence>
<dbReference type="AlphaFoldDB" id="A0A6J6F6C1"/>
<feature type="transmembrane region" description="Helical" evidence="8">
    <location>
        <begin position="135"/>
        <end position="156"/>
    </location>
</feature>
<evidence type="ECO:0000313" key="10">
    <source>
        <dbReference type="EMBL" id="CAB4584280.1"/>
    </source>
</evidence>